<keyword evidence="3" id="KW-1185">Reference proteome</keyword>
<protein>
    <submittedName>
        <fullName evidence="2">Uncharacterized protein</fullName>
    </submittedName>
</protein>
<keyword evidence="1" id="KW-0812">Transmembrane</keyword>
<comment type="caution">
    <text evidence="2">The sequence shown here is derived from an EMBL/GenBank/DDBJ whole genome shotgun (WGS) entry which is preliminary data.</text>
</comment>
<evidence type="ECO:0000313" key="3">
    <source>
        <dbReference type="Proteomes" id="UP000641741"/>
    </source>
</evidence>
<evidence type="ECO:0000313" key="2">
    <source>
        <dbReference type="EMBL" id="MBC5695542.1"/>
    </source>
</evidence>
<dbReference type="InterPro" id="IPR043765">
    <property type="entry name" value="DUF5711"/>
</dbReference>
<dbReference type="EMBL" id="JACOPK010000004">
    <property type="protein sequence ID" value="MBC5695542.1"/>
    <property type="molecule type" value="Genomic_DNA"/>
</dbReference>
<dbReference type="SUPFAM" id="SSF50969">
    <property type="entry name" value="YVTN repeat-like/Quinoprotein amine dehydrogenase"/>
    <property type="match status" value="1"/>
</dbReference>
<name>A0ABR7GMK0_9FIRM</name>
<evidence type="ECO:0000256" key="1">
    <source>
        <dbReference type="SAM" id="Phobius"/>
    </source>
</evidence>
<feature type="transmembrane region" description="Helical" evidence="1">
    <location>
        <begin position="43"/>
        <end position="66"/>
    </location>
</feature>
<dbReference type="InterPro" id="IPR011044">
    <property type="entry name" value="Quino_amine_DH_bsu"/>
</dbReference>
<dbReference type="Pfam" id="PF18975">
    <property type="entry name" value="DUF5711"/>
    <property type="match status" value="1"/>
</dbReference>
<reference evidence="2 3" key="1">
    <citation type="submission" date="2020-08" db="EMBL/GenBank/DDBJ databases">
        <title>Genome public.</title>
        <authorList>
            <person name="Liu C."/>
            <person name="Sun Q."/>
        </authorList>
    </citation>
    <scope>NUCLEOTIDE SEQUENCE [LARGE SCALE GENOMIC DNA]</scope>
    <source>
        <strain evidence="2 3">M2</strain>
    </source>
</reference>
<dbReference type="RefSeq" id="WP_186969790.1">
    <property type="nucleotide sequence ID" value="NZ_JACOPK010000004.1"/>
</dbReference>
<accession>A0ABR7GMK0</accession>
<keyword evidence="1" id="KW-0472">Membrane</keyword>
<organism evidence="2 3">
    <name type="scientific">Agathobaculum hominis</name>
    <dbReference type="NCBI Taxonomy" id="2763014"/>
    <lineage>
        <taxon>Bacteria</taxon>
        <taxon>Bacillati</taxon>
        <taxon>Bacillota</taxon>
        <taxon>Clostridia</taxon>
        <taxon>Eubacteriales</taxon>
        <taxon>Butyricicoccaceae</taxon>
        <taxon>Agathobaculum</taxon>
    </lineage>
</organism>
<sequence length="427" mass="45988">MGDTPNEKMSRVRNLIRFPATGRDRRIRLEESRDPRIRFVTKLRFVCGWLLAVGAFCFVLTHYGLFAPSAIQRTVQYALAGARQHEGDITNIEFENGIFSDGALFESGLAYADSDALYLSRPGSMTTFQVTIGYSNPVVESCQTNVLVYDRGGKNAVLTDASSVKAEVALNSAILTGSIGRTGDFLLITDEQGYRTAAAVYSTKGEELFKFSSSELYIVSGGLSPDGKTVAVLAFEQRDASLISHVRFYDVSSGKQISDTELENALGIELCYLDNGSAAVLCDDGLYLVTRRGSSEHALTVGTSDLISVATRDNAMVLAIRSYSGGARSDLYTVRGGSVYGPEPLDEEPSALAVSAAGEAVLTSTGVTVYDTQFHALWHNDEAIGARRILLTDDGTVFVLYNSNARIFTARSAQSREVTADAAAADS</sequence>
<proteinExistence type="predicted"/>
<dbReference type="Proteomes" id="UP000641741">
    <property type="component" value="Unassembled WGS sequence"/>
</dbReference>
<keyword evidence="1" id="KW-1133">Transmembrane helix</keyword>
<gene>
    <name evidence="2" type="ORF">H8S02_06225</name>
</gene>